<evidence type="ECO:0000256" key="1">
    <source>
        <dbReference type="ARBA" id="ARBA00004651"/>
    </source>
</evidence>
<keyword evidence="6 8" id="KW-1133">Transmembrane helix</keyword>
<accession>A0A438HXS2</accession>
<comment type="similarity">
    <text evidence="2 8">Belongs to the Casparian strip membrane proteins (CASP) family.</text>
</comment>
<gene>
    <name evidence="10" type="primary">RCOM_1206790_1</name>
    <name evidence="10" type="ORF">CK203_032558</name>
</gene>
<dbReference type="InterPro" id="IPR006702">
    <property type="entry name" value="CASP_dom"/>
</dbReference>
<dbReference type="EMBL" id="QGNW01000166">
    <property type="protein sequence ID" value="RVW89264.1"/>
    <property type="molecule type" value="Genomic_DNA"/>
</dbReference>
<comment type="subunit">
    <text evidence="3 8">Homodimer and heterodimers.</text>
</comment>
<dbReference type="Pfam" id="PF04535">
    <property type="entry name" value="CASP_dom"/>
    <property type="match status" value="1"/>
</dbReference>
<dbReference type="KEGG" id="vvi:100266415"/>
<protein>
    <recommendedName>
        <fullName evidence="8">CASP-like protein</fullName>
    </recommendedName>
</protein>
<evidence type="ECO:0000256" key="2">
    <source>
        <dbReference type="ARBA" id="ARBA00007651"/>
    </source>
</evidence>
<proteinExistence type="inferred from homology"/>
<dbReference type="GO" id="GO:0005886">
    <property type="term" value="C:plasma membrane"/>
    <property type="evidence" value="ECO:0007669"/>
    <property type="project" value="UniProtKB-SubCell"/>
</dbReference>
<evidence type="ECO:0000256" key="4">
    <source>
        <dbReference type="ARBA" id="ARBA00022475"/>
    </source>
</evidence>
<evidence type="ECO:0000256" key="5">
    <source>
        <dbReference type="ARBA" id="ARBA00022692"/>
    </source>
</evidence>
<feature type="domain" description="Casparian strip membrane protein" evidence="9">
    <location>
        <begin position="8"/>
        <end position="125"/>
    </location>
</feature>
<feature type="transmembrane region" description="Helical" evidence="8">
    <location>
        <begin position="12"/>
        <end position="33"/>
    </location>
</feature>
<dbReference type="Proteomes" id="UP000288805">
    <property type="component" value="Unassembled WGS sequence"/>
</dbReference>
<keyword evidence="4 8" id="KW-1003">Cell membrane</keyword>
<feature type="transmembrane region" description="Helical" evidence="8">
    <location>
        <begin position="58"/>
        <end position="82"/>
    </location>
</feature>
<organism evidence="10 11">
    <name type="scientific">Vitis vinifera</name>
    <name type="common">Grape</name>
    <dbReference type="NCBI Taxonomy" id="29760"/>
    <lineage>
        <taxon>Eukaryota</taxon>
        <taxon>Viridiplantae</taxon>
        <taxon>Streptophyta</taxon>
        <taxon>Embryophyta</taxon>
        <taxon>Tracheophyta</taxon>
        <taxon>Spermatophyta</taxon>
        <taxon>Magnoliopsida</taxon>
        <taxon>eudicotyledons</taxon>
        <taxon>Gunneridae</taxon>
        <taxon>Pentapetalae</taxon>
        <taxon>rosids</taxon>
        <taxon>Vitales</taxon>
        <taxon>Vitaceae</taxon>
        <taxon>Viteae</taxon>
        <taxon>Vitis</taxon>
    </lineage>
</organism>
<dbReference type="PANTHER" id="PTHR33573">
    <property type="entry name" value="CASP-LIKE PROTEIN 4A4"/>
    <property type="match status" value="1"/>
</dbReference>
<evidence type="ECO:0000313" key="10">
    <source>
        <dbReference type="EMBL" id="RVW89264.1"/>
    </source>
</evidence>
<dbReference type="Gramene" id="Vitis01g00649.t02">
    <property type="protein sequence ID" value="Vitis01g00649.t02.CDS"/>
    <property type="gene ID" value="Vitis01g00649"/>
</dbReference>
<dbReference type="AlphaFoldDB" id="A0A438HXS2"/>
<comment type="caution">
    <text evidence="10">The sequence shown here is derived from an EMBL/GenBank/DDBJ whole genome shotgun (WGS) entry which is preliminary data.</text>
</comment>
<evidence type="ECO:0000259" key="9">
    <source>
        <dbReference type="Pfam" id="PF04535"/>
    </source>
</evidence>
<sequence>MPQSSGSKALTITSLVVRLLTLIFLLASLIVIATDSATMKIDFTEVKIRLKNVYSYRYMVSVAVIGLAYTFLQIPFAVHYACTGKRLGAHDGLLKFEFFGDKVISYLLATGVGAAFGATFDLKKNLDDLERLVRRMNIYGSALLFSEIRSKLDDFFNLAYVSAGLLLLGFLCSGVSSIISSLALSK</sequence>
<dbReference type="OrthoDB" id="685197at2759"/>
<feature type="transmembrane region" description="Helical" evidence="8">
    <location>
        <begin position="158"/>
        <end position="184"/>
    </location>
</feature>
<keyword evidence="7 8" id="KW-0472">Membrane</keyword>
<feature type="transmembrane region" description="Helical" evidence="8">
    <location>
        <begin position="103"/>
        <end position="120"/>
    </location>
</feature>
<evidence type="ECO:0000256" key="3">
    <source>
        <dbReference type="ARBA" id="ARBA00011489"/>
    </source>
</evidence>
<evidence type="ECO:0000256" key="8">
    <source>
        <dbReference type="RuleBase" id="RU361233"/>
    </source>
</evidence>
<evidence type="ECO:0000256" key="7">
    <source>
        <dbReference type="ARBA" id="ARBA00023136"/>
    </source>
</evidence>
<evidence type="ECO:0000313" key="11">
    <source>
        <dbReference type="Proteomes" id="UP000288805"/>
    </source>
</evidence>
<keyword evidence="5 8" id="KW-0812">Transmembrane</keyword>
<comment type="subcellular location">
    <subcellularLocation>
        <location evidence="1 8">Cell membrane</location>
        <topology evidence="1 8">Multi-pass membrane protein</topology>
    </subcellularLocation>
</comment>
<name>A0A438HXS2_VITVI</name>
<evidence type="ECO:0000256" key="6">
    <source>
        <dbReference type="ARBA" id="ARBA00022989"/>
    </source>
</evidence>
<dbReference type="PANTHER" id="PTHR33573:SF40">
    <property type="entry name" value="CASP-LIKE PROTEIN 4D2"/>
    <property type="match status" value="1"/>
</dbReference>
<reference evidence="10 11" key="1">
    <citation type="journal article" date="2018" name="PLoS Genet.">
        <title>Population sequencing reveals clonal diversity and ancestral inbreeding in the grapevine cultivar Chardonnay.</title>
        <authorList>
            <person name="Roach M.J."/>
            <person name="Johnson D.L."/>
            <person name="Bohlmann J."/>
            <person name="van Vuuren H.J."/>
            <person name="Jones S.J."/>
            <person name="Pretorius I.S."/>
            <person name="Schmidt S.A."/>
            <person name="Borneman A.R."/>
        </authorList>
    </citation>
    <scope>NUCLEOTIDE SEQUENCE [LARGE SCALE GENOMIC DNA]</scope>
    <source>
        <strain evidence="11">cv. Chardonnay</strain>
        <tissue evidence="10">Leaf</tissue>
    </source>
</reference>